<evidence type="ECO:0000256" key="3">
    <source>
        <dbReference type="ARBA" id="ARBA00022475"/>
    </source>
</evidence>
<dbReference type="Pfam" id="PF04290">
    <property type="entry name" value="DctQ"/>
    <property type="match status" value="1"/>
</dbReference>
<comment type="similarity">
    <text evidence="8 9">Belongs to the TRAP transporter small permease family.</text>
</comment>
<dbReference type="RefSeq" id="WP_183664681.1">
    <property type="nucleotide sequence ID" value="NZ_JACHXN010000023.1"/>
</dbReference>
<comment type="subunit">
    <text evidence="9">The complex comprises the extracytoplasmic solute receptor protein and the two transmembrane proteins.</text>
</comment>
<evidence type="ECO:0000256" key="6">
    <source>
        <dbReference type="ARBA" id="ARBA00022989"/>
    </source>
</evidence>
<keyword evidence="2 9" id="KW-0813">Transport</keyword>
<feature type="domain" description="Tripartite ATP-independent periplasmic transporters DctQ component" evidence="10">
    <location>
        <begin position="29"/>
        <end position="150"/>
    </location>
</feature>
<proteinExistence type="inferred from homology"/>
<dbReference type="PANTHER" id="PTHR35011:SF2">
    <property type="entry name" value="2,3-DIKETO-L-GULONATE TRAP TRANSPORTER SMALL PERMEASE PROTEIN YIAM"/>
    <property type="match status" value="1"/>
</dbReference>
<dbReference type="AlphaFoldDB" id="A0A839UJ72"/>
<evidence type="ECO:0000256" key="1">
    <source>
        <dbReference type="ARBA" id="ARBA00004429"/>
    </source>
</evidence>
<evidence type="ECO:0000256" key="4">
    <source>
        <dbReference type="ARBA" id="ARBA00022519"/>
    </source>
</evidence>
<dbReference type="GO" id="GO:0022857">
    <property type="term" value="F:transmembrane transporter activity"/>
    <property type="evidence" value="ECO:0007669"/>
    <property type="project" value="UniProtKB-UniRule"/>
</dbReference>
<dbReference type="InterPro" id="IPR007387">
    <property type="entry name" value="TRAP_DctQ"/>
</dbReference>
<dbReference type="GO" id="GO:0015740">
    <property type="term" value="P:C4-dicarboxylate transport"/>
    <property type="evidence" value="ECO:0007669"/>
    <property type="project" value="TreeGrafter"/>
</dbReference>
<reference evidence="11 12" key="1">
    <citation type="submission" date="2020-08" db="EMBL/GenBank/DDBJ databases">
        <title>Genomic Encyclopedia of Type Strains, Phase III (KMG-III): the genomes of soil and plant-associated and newly described type strains.</title>
        <authorList>
            <person name="Whitman W."/>
        </authorList>
    </citation>
    <scope>NUCLEOTIDE SEQUENCE [LARGE SCALE GENOMIC DNA]</scope>
    <source>
        <strain evidence="11 12">CECT 7015</strain>
    </source>
</reference>
<evidence type="ECO:0000256" key="8">
    <source>
        <dbReference type="ARBA" id="ARBA00038436"/>
    </source>
</evidence>
<evidence type="ECO:0000259" key="10">
    <source>
        <dbReference type="Pfam" id="PF04290"/>
    </source>
</evidence>
<dbReference type="InterPro" id="IPR055348">
    <property type="entry name" value="DctQ"/>
</dbReference>
<keyword evidence="3" id="KW-1003">Cell membrane</keyword>
<protein>
    <recommendedName>
        <fullName evidence="9">TRAP transporter small permease protein</fullName>
    </recommendedName>
</protein>
<evidence type="ECO:0000256" key="5">
    <source>
        <dbReference type="ARBA" id="ARBA00022692"/>
    </source>
</evidence>
<evidence type="ECO:0000313" key="11">
    <source>
        <dbReference type="EMBL" id="MBB3148802.1"/>
    </source>
</evidence>
<keyword evidence="7 9" id="KW-0472">Membrane</keyword>
<keyword evidence="5 9" id="KW-0812">Transmembrane</keyword>
<dbReference type="PANTHER" id="PTHR35011">
    <property type="entry name" value="2,3-DIKETO-L-GULONATE TRAP TRANSPORTER SMALL PERMEASE PROTEIN YIAM"/>
    <property type="match status" value="1"/>
</dbReference>
<dbReference type="EMBL" id="JACHXN010000023">
    <property type="protein sequence ID" value="MBB3148802.1"/>
    <property type="molecule type" value="Genomic_DNA"/>
</dbReference>
<feature type="transmembrane region" description="Helical" evidence="9">
    <location>
        <begin position="133"/>
        <end position="151"/>
    </location>
</feature>
<organism evidence="11 12">
    <name type="scientific">Phyllobacterium trifolii</name>
    <dbReference type="NCBI Taxonomy" id="300193"/>
    <lineage>
        <taxon>Bacteria</taxon>
        <taxon>Pseudomonadati</taxon>
        <taxon>Pseudomonadota</taxon>
        <taxon>Alphaproteobacteria</taxon>
        <taxon>Hyphomicrobiales</taxon>
        <taxon>Phyllobacteriaceae</taxon>
        <taxon>Phyllobacterium</taxon>
    </lineage>
</organism>
<name>A0A839UJ72_9HYPH</name>
<keyword evidence="12" id="KW-1185">Reference proteome</keyword>
<evidence type="ECO:0000256" key="9">
    <source>
        <dbReference type="RuleBase" id="RU369079"/>
    </source>
</evidence>
<feature type="transmembrane region" description="Helical" evidence="9">
    <location>
        <begin position="21"/>
        <end position="43"/>
    </location>
</feature>
<evidence type="ECO:0000313" key="12">
    <source>
        <dbReference type="Proteomes" id="UP000554520"/>
    </source>
</evidence>
<sequence>MNWLTRYAAQGEWLRRRAENVLAMLLLLMFAAFMLQIVFRYLLNWPIGWTNEISVALWIWIVLFGAAFVVRESEEIRFDLFWAGAGDRARRIMVLIMAVALISTFALSLPAVIDYVMFMQVEKTAYLKIRFDWLYAIYVVFVIAMIVRYLWLGIQAIHGKAPEAYDPTKAGSGV</sequence>
<comment type="caution">
    <text evidence="11">The sequence shown here is derived from an EMBL/GenBank/DDBJ whole genome shotgun (WGS) entry which is preliminary data.</text>
</comment>
<evidence type="ECO:0000256" key="2">
    <source>
        <dbReference type="ARBA" id="ARBA00022448"/>
    </source>
</evidence>
<accession>A0A839UJ72</accession>
<dbReference type="GO" id="GO:0005886">
    <property type="term" value="C:plasma membrane"/>
    <property type="evidence" value="ECO:0007669"/>
    <property type="project" value="UniProtKB-SubCell"/>
</dbReference>
<keyword evidence="6 9" id="KW-1133">Transmembrane helix</keyword>
<feature type="transmembrane region" description="Helical" evidence="9">
    <location>
        <begin position="55"/>
        <end position="71"/>
    </location>
</feature>
<evidence type="ECO:0000256" key="7">
    <source>
        <dbReference type="ARBA" id="ARBA00023136"/>
    </source>
</evidence>
<dbReference type="Proteomes" id="UP000554520">
    <property type="component" value="Unassembled WGS sequence"/>
</dbReference>
<feature type="transmembrane region" description="Helical" evidence="9">
    <location>
        <begin position="92"/>
        <end position="113"/>
    </location>
</feature>
<comment type="function">
    <text evidence="9">Part of the tripartite ATP-independent periplasmic (TRAP) transport system.</text>
</comment>
<comment type="subcellular location">
    <subcellularLocation>
        <location evidence="1 9">Cell inner membrane</location>
        <topology evidence="1 9">Multi-pass membrane protein</topology>
    </subcellularLocation>
</comment>
<gene>
    <name evidence="11" type="ORF">FHS21_005250</name>
</gene>
<keyword evidence="4 9" id="KW-0997">Cell inner membrane</keyword>